<gene>
    <name evidence="1" type="ORF">CLV42_103291</name>
</gene>
<keyword evidence="2" id="KW-1185">Reference proteome</keyword>
<accession>A0A2P8GH61</accession>
<organism evidence="1 2">
    <name type="scientific">Chitinophaga ginsengisoli</name>
    <dbReference type="NCBI Taxonomy" id="363837"/>
    <lineage>
        <taxon>Bacteria</taxon>
        <taxon>Pseudomonadati</taxon>
        <taxon>Bacteroidota</taxon>
        <taxon>Chitinophagia</taxon>
        <taxon>Chitinophagales</taxon>
        <taxon>Chitinophagaceae</taxon>
        <taxon>Chitinophaga</taxon>
    </lineage>
</organism>
<dbReference type="EMBL" id="PYGK01000003">
    <property type="protein sequence ID" value="PSL33308.1"/>
    <property type="molecule type" value="Genomic_DNA"/>
</dbReference>
<protein>
    <recommendedName>
        <fullName evidence="3">Beta-propeller repeat-containing protein</fullName>
    </recommendedName>
</protein>
<evidence type="ECO:0000313" key="2">
    <source>
        <dbReference type="Proteomes" id="UP000240978"/>
    </source>
</evidence>
<dbReference type="Proteomes" id="UP000240978">
    <property type="component" value="Unassembled WGS sequence"/>
</dbReference>
<dbReference type="OrthoDB" id="708305at2"/>
<name>A0A2P8GH61_9BACT</name>
<reference evidence="1 2" key="1">
    <citation type="submission" date="2018-03" db="EMBL/GenBank/DDBJ databases">
        <title>Genomic Encyclopedia of Archaeal and Bacterial Type Strains, Phase II (KMG-II): from individual species to whole genera.</title>
        <authorList>
            <person name="Goeker M."/>
        </authorList>
    </citation>
    <scope>NUCLEOTIDE SEQUENCE [LARGE SCALE GENOMIC DNA]</scope>
    <source>
        <strain evidence="1 2">DSM 18107</strain>
    </source>
</reference>
<comment type="caution">
    <text evidence="1">The sequence shown here is derived from an EMBL/GenBank/DDBJ whole genome shotgun (WGS) entry which is preliminary data.</text>
</comment>
<evidence type="ECO:0000313" key="1">
    <source>
        <dbReference type="EMBL" id="PSL33308.1"/>
    </source>
</evidence>
<dbReference type="RefSeq" id="WP_146154353.1">
    <property type="nucleotide sequence ID" value="NZ_PYGK01000003.1"/>
</dbReference>
<evidence type="ECO:0008006" key="3">
    <source>
        <dbReference type="Google" id="ProtNLM"/>
    </source>
</evidence>
<sequence length="325" mass="34334">MMRKLKRLAGTLLLLLLVTTSILRAQSSPSLLFIFDDFSGKRTGLHYWKNGEMIQLTDGKTDAGASAIAISGNDEYIAGYQYNTGGETVATYWKNKKAVTLTDGKTYAKAAGICVSGPNVHVIGNDGSKAMYWKNGMATSFGEDAKLYAIAISGADVYIAGYQANDQGEYVATCWKNGKAKALTDGKKSAEASAIAISGSDVYVAGFKIDADGKEVAMYWKNGEPFILPGGCRANAIAVSGNDIYVAGIDRNQAGANIVVYWKNGTAFPLTSGNEAAGAGVKMIAVAGNDVYVAGYLDGIATYWKNAKPVSLDDITGKITGMVVR</sequence>
<proteinExistence type="predicted"/>
<dbReference type="SUPFAM" id="SSF82171">
    <property type="entry name" value="DPP6 N-terminal domain-like"/>
    <property type="match status" value="1"/>
</dbReference>
<dbReference type="AlphaFoldDB" id="A0A2P8GH61"/>